<accession>A0A938AZF4</accession>
<dbReference type="EMBL" id="VGLS01000029">
    <property type="protein sequence ID" value="MBM3222537.1"/>
    <property type="molecule type" value="Genomic_DNA"/>
</dbReference>
<comment type="caution">
    <text evidence="1">The sequence shown here is derived from an EMBL/GenBank/DDBJ whole genome shotgun (WGS) entry which is preliminary data.</text>
</comment>
<sequence length="219" mass="24186">MDVQTFVEHLGSANQEVLERLAPSETLVAESGGDLRLENLLKIALKNELEATELAARWLVSTEDVDIKIALARQAGDEAKHYRLIADHLRALGVDLTTFDPLAQGYGPLFHYLDALTDPVERIAAGQFTREAIAVVKNQQFIDWCEAGGHTQTAALYRDIIQPDEAYHHQLGRDILLRLATTPEAQDRATQAATRTLELAEELQHLALTKLGVHHAPGC</sequence>
<evidence type="ECO:0000313" key="1">
    <source>
        <dbReference type="EMBL" id="MBM3222537.1"/>
    </source>
</evidence>
<proteinExistence type="predicted"/>
<dbReference type="Gene3D" id="1.20.1260.10">
    <property type="match status" value="1"/>
</dbReference>
<dbReference type="CDD" id="cd00657">
    <property type="entry name" value="Ferritin_like"/>
    <property type="match status" value="1"/>
</dbReference>
<name>A0A938AZF4_UNCTE</name>
<gene>
    <name evidence="1" type="ORF">FJZ47_01855</name>
</gene>
<protein>
    <submittedName>
        <fullName evidence="1">Ferritin-like domain-containing protein</fullName>
    </submittedName>
</protein>
<dbReference type="InterPro" id="IPR009078">
    <property type="entry name" value="Ferritin-like_SF"/>
</dbReference>
<organism evidence="1 2">
    <name type="scientific">Tectimicrobiota bacterium</name>
    <dbReference type="NCBI Taxonomy" id="2528274"/>
    <lineage>
        <taxon>Bacteria</taxon>
        <taxon>Pseudomonadati</taxon>
        <taxon>Nitrospinota/Tectimicrobiota group</taxon>
        <taxon>Candidatus Tectimicrobiota</taxon>
    </lineage>
</organism>
<evidence type="ECO:0000313" key="2">
    <source>
        <dbReference type="Proteomes" id="UP000712673"/>
    </source>
</evidence>
<reference evidence="1" key="1">
    <citation type="submission" date="2019-03" db="EMBL/GenBank/DDBJ databases">
        <title>Lake Tanganyika Metagenome-Assembled Genomes (MAGs).</title>
        <authorList>
            <person name="Tran P."/>
        </authorList>
    </citation>
    <scope>NUCLEOTIDE SEQUENCE</scope>
    <source>
        <strain evidence="1">K_DeepCast_65m_m2_066</strain>
    </source>
</reference>
<dbReference type="AlphaFoldDB" id="A0A938AZF4"/>
<dbReference type="SUPFAM" id="SSF47240">
    <property type="entry name" value="Ferritin-like"/>
    <property type="match status" value="1"/>
</dbReference>
<dbReference type="Proteomes" id="UP000712673">
    <property type="component" value="Unassembled WGS sequence"/>
</dbReference>
<dbReference type="InterPro" id="IPR012347">
    <property type="entry name" value="Ferritin-like"/>
</dbReference>